<dbReference type="EMBL" id="CP096983">
    <property type="protein sequence ID" value="URZ11500.1"/>
    <property type="molecule type" value="Genomic_DNA"/>
</dbReference>
<organism evidence="1 2">
    <name type="scientific">Clostridium felsineum</name>
    <dbReference type="NCBI Taxonomy" id="36839"/>
    <lineage>
        <taxon>Bacteria</taxon>
        <taxon>Bacillati</taxon>
        <taxon>Bacillota</taxon>
        <taxon>Clostridia</taxon>
        <taxon>Eubacteriales</taxon>
        <taxon>Clostridiaceae</taxon>
        <taxon>Clostridium</taxon>
    </lineage>
</organism>
<dbReference type="STRING" id="84029.CROST_35770"/>
<dbReference type="KEGG" id="crw:CROST_022170"/>
<gene>
    <name evidence="1" type="ORF">CROST_022170</name>
</gene>
<dbReference type="RefSeq" id="WP_176091627.1">
    <property type="nucleotide sequence ID" value="NZ_CP096983.1"/>
</dbReference>
<keyword evidence="2" id="KW-1185">Reference proteome</keyword>
<dbReference type="AlphaFoldDB" id="A0A1S8MDU0"/>
<sequence>MRLIDADKLVEEIRKNDLEFMQQMDIVDCLKDIIDRQPTVTKTVEIKKIDVFDNGK</sequence>
<proteinExistence type="predicted"/>
<reference evidence="1 2" key="1">
    <citation type="submission" date="2022-04" db="EMBL/GenBank/DDBJ databases">
        <title>Genome sequence of C. roseum typestrain.</title>
        <authorList>
            <person name="Poehlein A."/>
            <person name="Schoch T."/>
            <person name="Duerre P."/>
            <person name="Daniel R."/>
        </authorList>
    </citation>
    <scope>NUCLEOTIDE SEQUENCE [LARGE SCALE GENOMIC DNA]</scope>
    <source>
        <strain evidence="1 2">DSM 7320</strain>
    </source>
</reference>
<evidence type="ECO:0000313" key="1">
    <source>
        <dbReference type="EMBL" id="URZ11500.1"/>
    </source>
</evidence>
<evidence type="ECO:0000313" key="2">
    <source>
        <dbReference type="Proteomes" id="UP000190951"/>
    </source>
</evidence>
<name>A0A1S8MDU0_9CLOT</name>
<accession>A0A1S8MDU0</accession>
<dbReference type="Proteomes" id="UP000190951">
    <property type="component" value="Chromosome"/>
</dbReference>
<protein>
    <submittedName>
        <fullName evidence="1">Uncharacterized protein</fullName>
    </submittedName>
</protein>